<name>A0A8H7EAD6_9EURO</name>
<evidence type="ECO:0000256" key="4">
    <source>
        <dbReference type="SAM" id="MobiDB-lite"/>
    </source>
</evidence>
<comment type="subcellular location">
    <subcellularLocation>
        <location evidence="1">Nucleus</location>
        <location evidence="1">Nucleolus</location>
    </subcellularLocation>
</comment>
<feature type="region of interest" description="Disordered" evidence="4">
    <location>
        <begin position="1"/>
        <end position="63"/>
    </location>
</feature>
<dbReference type="InterPro" id="IPR010414">
    <property type="entry name" value="FRG1"/>
</dbReference>
<evidence type="ECO:0000256" key="2">
    <source>
        <dbReference type="ARBA" id="ARBA00010878"/>
    </source>
</evidence>
<dbReference type="GO" id="GO:0005730">
    <property type="term" value="C:nucleolus"/>
    <property type="evidence" value="ECO:0007669"/>
    <property type="project" value="UniProtKB-SubCell"/>
</dbReference>
<evidence type="ECO:0000313" key="6">
    <source>
        <dbReference type="Proteomes" id="UP000606974"/>
    </source>
</evidence>
<reference evidence="5" key="1">
    <citation type="submission" date="2020-02" db="EMBL/GenBank/DDBJ databases">
        <authorList>
            <person name="Palmer J.M."/>
        </authorList>
    </citation>
    <scope>NUCLEOTIDE SEQUENCE</scope>
    <source>
        <strain evidence="5">EPUS1.4</strain>
        <tissue evidence="5">Thallus</tissue>
    </source>
</reference>
<dbReference type="Pfam" id="PF06229">
    <property type="entry name" value="FRG1"/>
    <property type="match status" value="1"/>
</dbReference>
<sequence>MPLKPLAFKGDKKSLSSKKRKAAAASLDHDPLDGPPSTTLTTSAPPTPADSNAPAEDDTWVTADAPTDLTGPIIFILPTLPTPCALACDDTGSVFTSQLENLIEGDPATAEPHDVRQVWIATQIPGAGGGDVLVSFKGSGGRYLGCDRGGFLRADAVAVGVGEAFRVSVADAEEHVAKGRFLLGTDAGTGEGKEQEQKIRCFNATNTDASSIQAEVKGQQGNEGEGED</sequence>
<evidence type="ECO:0000256" key="1">
    <source>
        <dbReference type="ARBA" id="ARBA00004604"/>
    </source>
</evidence>
<evidence type="ECO:0000256" key="3">
    <source>
        <dbReference type="ARBA" id="ARBA00023242"/>
    </source>
</evidence>
<comment type="caution">
    <text evidence="5">The sequence shown here is derived from an EMBL/GenBank/DDBJ whole genome shotgun (WGS) entry which is preliminary data.</text>
</comment>
<dbReference type="Proteomes" id="UP000606974">
    <property type="component" value="Unassembled WGS sequence"/>
</dbReference>
<feature type="compositionally biased region" description="Low complexity" evidence="4">
    <location>
        <begin position="35"/>
        <end position="54"/>
    </location>
</feature>
<dbReference type="PANTHER" id="PTHR12928">
    <property type="entry name" value="FRG1 PROTEIN"/>
    <property type="match status" value="1"/>
</dbReference>
<dbReference type="InterPro" id="IPR008999">
    <property type="entry name" value="Actin-crosslinking"/>
</dbReference>
<dbReference type="PANTHER" id="PTHR12928:SF0">
    <property type="entry name" value="FSHD REGION GENE 1"/>
    <property type="match status" value="1"/>
</dbReference>
<dbReference type="Gene3D" id="2.80.10.50">
    <property type="match status" value="1"/>
</dbReference>
<gene>
    <name evidence="5" type="ORF">GJ744_000837</name>
</gene>
<comment type="similarity">
    <text evidence="2">Belongs to the FRG1 family.</text>
</comment>
<dbReference type="OrthoDB" id="5539371at2759"/>
<keyword evidence="6" id="KW-1185">Reference proteome</keyword>
<dbReference type="SUPFAM" id="SSF50405">
    <property type="entry name" value="Actin-crosslinking proteins"/>
    <property type="match status" value="1"/>
</dbReference>
<dbReference type="GO" id="GO:0071013">
    <property type="term" value="C:catalytic step 2 spliceosome"/>
    <property type="evidence" value="ECO:0007669"/>
    <property type="project" value="TreeGrafter"/>
</dbReference>
<proteinExistence type="inferred from homology"/>
<organism evidence="5 6">
    <name type="scientific">Endocarpon pusillum</name>
    <dbReference type="NCBI Taxonomy" id="364733"/>
    <lineage>
        <taxon>Eukaryota</taxon>
        <taxon>Fungi</taxon>
        <taxon>Dikarya</taxon>
        <taxon>Ascomycota</taxon>
        <taxon>Pezizomycotina</taxon>
        <taxon>Eurotiomycetes</taxon>
        <taxon>Chaetothyriomycetidae</taxon>
        <taxon>Verrucariales</taxon>
        <taxon>Verrucariaceae</taxon>
        <taxon>Endocarpon</taxon>
    </lineage>
</organism>
<protein>
    <recommendedName>
        <fullName evidence="7">Fascin domain-containing protein</fullName>
    </recommendedName>
</protein>
<dbReference type="CDD" id="cd23339">
    <property type="entry name" value="beta-trefoil_FSCN_fungal_FRG1-like"/>
    <property type="match status" value="1"/>
</dbReference>
<evidence type="ECO:0000313" key="5">
    <source>
        <dbReference type="EMBL" id="KAF7512576.1"/>
    </source>
</evidence>
<evidence type="ECO:0008006" key="7">
    <source>
        <dbReference type="Google" id="ProtNLM"/>
    </source>
</evidence>
<accession>A0A8H7EAD6</accession>
<dbReference type="GO" id="GO:0051015">
    <property type="term" value="F:actin filament binding"/>
    <property type="evidence" value="ECO:0007669"/>
    <property type="project" value="TreeGrafter"/>
</dbReference>
<dbReference type="AlphaFoldDB" id="A0A8H7EAD6"/>
<dbReference type="EMBL" id="JAACFV010000011">
    <property type="protein sequence ID" value="KAF7512576.1"/>
    <property type="molecule type" value="Genomic_DNA"/>
</dbReference>
<keyword evidence="3" id="KW-0539">Nucleus</keyword>